<proteinExistence type="predicted"/>
<dbReference type="InterPro" id="IPR000477">
    <property type="entry name" value="RT_dom"/>
</dbReference>
<dbReference type="SUPFAM" id="SSF50630">
    <property type="entry name" value="Acid proteases"/>
    <property type="match status" value="1"/>
</dbReference>
<sequence length="744" mass="83024">MEEAFALALREDYVVASSYARQMPAEVPSSGPEPMEIDAIEASQRQQWSSSGRGRGCREARPGPPVAARPSSPPVLHAHFNATTASGDSRLIIVSLFVAGARRPLRALLDSGATNNFFRASCLSIPPAGVPVRDLPGDVIVKLADGKPRRVARRELSLPYTFDGFHSNDNFIVFDMNYAFDCILGIPWLVRYQPQIDWLARSVKRRQDFDVTEVFMHLLVAPRDWPHVTVVDGASTTHVVRRASDSPLCTTCAVLLTGDEDEEPARGRASERRAVEHPWLPRMKNETVEQRLPYVKEAVEQWFPPSNEAVEQWFPHANKAVEQRLPHVHEAVEQRLPHAIEAVEQGLPHSFEAVEQGLPHDDAADEQELPPRVNGAVENELSRLEEGEASSSVSDTSVSSRGSRRTKTSRRSHRRLKPRRAVNPPSAPTESVCTVEYVDGAPNRTRVIEVASPPRDAKSITSLPGLSWKKFLRDLKAGDIEQSWQSLKASGNPIYETAREFADVFPDKIPAELPADRGVRHEIDLAPGSKYCVTRQWPLPRDQVKAIDDFFEGRRQAGHVRESISPHSSPTFCVKKATGGWRIVHAFNKLNDATIPAQTPIPRKDMVLDSMSGSVIYSAIDLTDGFYQILMRESDIPLTAVSTPSGMLWEWLVMPQGLKNAPATFNRMVSHVLRPLRDFAPSYFDDIFVHSRAEGDLSAVEVHVRHLRQVFQVMRENKLYANLKKCVFCAPEIPVLGCYVSKNG</sequence>
<evidence type="ECO:0000256" key="1">
    <source>
        <dbReference type="SAM" id="MobiDB-lite"/>
    </source>
</evidence>
<feature type="region of interest" description="Disordered" evidence="1">
    <location>
        <begin position="42"/>
        <end position="74"/>
    </location>
</feature>
<name>A0A6A3H6X5_9STRA</name>
<dbReference type="SUPFAM" id="SSF56672">
    <property type="entry name" value="DNA/RNA polymerases"/>
    <property type="match status" value="1"/>
</dbReference>
<protein>
    <recommendedName>
        <fullName evidence="2">Reverse transcriptase domain-containing protein</fullName>
    </recommendedName>
</protein>
<dbReference type="PANTHER" id="PTHR24559">
    <property type="entry name" value="TRANSPOSON TY3-I GAG-POL POLYPROTEIN"/>
    <property type="match status" value="1"/>
</dbReference>
<dbReference type="Gene3D" id="2.40.70.10">
    <property type="entry name" value="Acid Proteases"/>
    <property type="match status" value="1"/>
</dbReference>
<dbReference type="InterPro" id="IPR021109">
    <property type="entry name" value="Peptidase_aspartic_dom_sf"/>
</dbReference>
<dbReference type="Proteomes" id="UP000429607">
    <property type="component" value="Unassembled WGS sequence"/>
</dbReference>
<evidence type="ECO:0000259" key="2">
    <source>
        <dbReference type="PROSITE" id="PS50878"/>
    </source>
</evidence>
<reference evidence="3 4" key="1">
    <citation type="submission" date="2018-09" db="EMBL/GenBank/DDBJ databases">
        <title>Genomic investigation of the strawberry pathogen Phytophthora fragariae indicates pathogenicity is determined by transcriptional variation in three key races.</title>
        <authorList>
            <person name="Adams T.M."/>
            <person name="Armitage A.D."/>
            <person name="Sobczyk M.K."/>
            <person name="Bates H.J."/>
            <person name="Dunwell J.M."/>
            <person name="Nellist C.F."/>
            <person name="Harrison R.J."/>
        </authorList>
    </citation>
    <scope>NUCLEOTIDE SEQUENCE [LARGE SCALE GENOMIC DNA]</scope>
    <source>
        <strain evidence="3 4">SCRP249</strain>
    </source>
</reference>
<dbReference type="Pfam" id="PF00078">
    <property type="entry name" value="RVT_1"/>
    <property type="match status" value="1"/>
</dbReference>
<organism evidence="3 4">
    <name type="scientific">Phytophthora rubi</name>
    <dbReference type="NCBI Taxonomy" id="129364"/>
    <lineage>
        <taxon>Eukaryota</taxon>
        <taxon>Sar</taxon>
        <taxon>Stramenopiles</taxon>
        <taxon>Oomycota</taxon>
        <taxon>Peronosporomycetes</taxon>
        <taxon>Peronosporales</taxon>
        <taxon>Peronosporaceae</taxon>
        <taxon>Phytophthora</taxon>
    </lineage>
</organism>
<feature type="compositionally biased region" description="Low complexity" evidence="1">
    <location>
        <begin position="43"/>
        <end position="52"/>
    </location>
</feature>
<dbReference type="InterPro" id="IPR053134">
    <property type="entry name" value="RNA-dir_DNA_polymerase"/>
</dbReference>
<accession>A0A6A3H6X5</accession>
<dbReference type="InterPro" id="IPR043502">
    <property type="entry name" value="DNA/RNA_pol_sf"/>
</dbReference>
<dbReference type="Gene3D" id="3.30.70.270">
    <property type="match status" value="1"/>
</dbReference>
<dbReference type="EMBL" id="QXFV01005454">
    <property type="protein sequence ID" value="KAE8964887.1"/>
    <property type="molecule type" value="Genomic_DNA"/>
</dbReference>
<comment type="caution">
    <text evidence="3">The sequence shown here is derived from an EMBL/GenBank/DDBJ whole genome shotgun (WGS) entry which is preliminary data.</text>
</comment>
<feature type="compositionally biased region" description="Basic residues" evidence="1">
    <location>
        <begin position="402"/>
        <end position="420"/>
    </location>
</feature>
<dbReference type="Pfam" id="PF08284">
    <property type="entry name" value="RVP_2"/>
    <property type="match status" value="1"/>
</dbReference>
<feature type="non-terminal residue" evidence="3">
    <location>
        <position position="744"/>
    </location>
</feature>
<feature type="region of interest" description="Disordered" evidence="1">
    <location>
        <begin position="383"/>
        <end position="430"/>
    </location>
</feature>
<feature type="compositionally biased region" description="Low complexity" evidence="1">
    <location>
        <begin position="390"/>
        <end position="401"/>
    </location>
</feature>
<evidence type="ECO:0000313" key="4">
    <source>
        <dbReference type="Proteomes" id="UP000429607"/>
    </source>
</evidence>
<dbReference type="AlphaFoldDB" id="A0A6A3H6X5"/>
<dbReference type="CDD" id="cd00303">
    <property type="entry name" value="retropepsin_like"/>
    <property type="match status" value="1"/>
</dbReference>
<dbReference type="InterPro" id="IPR043128">
    <property type="entry name" value="Rev_trsase/Diguanyl_cyclase"/>
</dbReference>
<dbReference type="CDD" id="cd01647">
    <property type="entry name" value="RT_LTR"/>
    <property type="match status" value="1"/>
</dbReference>
<evidence type="ECO:0000313" key="3">
    <source>
        <dbReference type="EMBL" id="KAE8964887.1"/>
    </source>
</evidence>
<dbReference type="PANTHER" id="PTHR24559:SF444">
    <property type="entry name" value="REVERSE TRANSCRIPTASE DOMAIN-CONTAINING PROTEIN"/>
    <property type="match status" value="1"/>
</dbReference>
<gene>
    <name evidence="3" type="ORF">PR001_g28903</name>
</gene>
<dbReference type="PROSITE" id="PS00141">
    <property type="entry name" value="ASP_PROTEASE"/>
    <property type="match status" value="1"/>
</dbReference>
<feature type="domain" description="Reverse transcriptase" evidence="2">
    <location>
        <begin position="555"/>
        <end position="740"/>
    </location>
</feature>
<dbReference type="InterPro" id="IPR001969">
    <property type="entry name" value="Aspartic_peptidase_AS"/>
</dbReference>
<dbReference type="Gene3D" id="3.10.10.10">
    <property type="entry name" value="HIV Type 1 Reverse Transcriptase, subunit A, domain 1"/>
    <property type="match status" value="1"/>
</dbReference>
<dbReference type="PROSITE" id="PS50878">
    <property type="entry name" value="RT_POL"/>
    <property type="match status" value="1"/>
</dbReference>
<dbReference type="GO" id="GO:0004190">
    <property type="term" value="F:aspartic-type endopeptidase activity"/>
    <property type="evidence" value="ECO:0007669"/>
    <property type="project" value="InterPro"/>
</dbReference>
<feature type="compositionally biased region" description="Pro residues" evidence="1">
    <location>
        <begin position="62"/>
        <end position="73"/>
    </location>
</feature>
<dbReference type="GO" id="GO:0006508">
    <property type="term" value="P:proteolysis"/>
    <property type="evidence" value="ECO:0007669"/>
    <property type="project" value="InterPro"/>
</dbReference>